<feature type="compositionally biased region" description="Acidic residues" evidence="6">
    <location>
        <begin position="169"/>
        <end position="184"/>
    </location>
</feature>
<dbReference type="GO" id="GO:0016251">
    <property type="term" value="F:RNA polymerase II general transcription initiation factor activity"/>
    <property type="evidence" value="ECO:0007669"/>
    <property type="project" value="TreeGrafter"/>
</dbReference>
<sequence length="210" mass="23084">MEQPAIPRDARLIALILSSMGVDQAEPGVVAILMEFAHRYTTEILTDALVYADHAHRGLGASSAANLTPDLADVRMALKAKLEHSMSSAWPKEFLMPLALELNRLPLPSLPESYGVRLPPEKDRLTAANFDLVPRLSPKLPNGLALGLKPSHAPRSPQQTHNGASHVNEDEDEDDDDDLFDEPEPILPVQRVNNVASKRDRASDDDDDYD</sequence>
<feature type="compositionally biased region" description="Polar residues" evidence="6">
    <location>
        <begin position="156"/>
        <end position="165"/>
    </location>
</feature>
<evidence type="ECO:0000313" key="8">
    <source>
        <dbReference type="Proteomes" id="UP000009131"/>
    </source>
</evidence>
<evidence type="ECO:0000256" key="4">
    <source>
        <dbReference type="ARBA" id="ARBA00023163"/>
    </source>
</evidence>
<dbReference type="Gene3D" id="1.10.20.10">
    <property type="entry name" value="Histone, subunit A"/>
    <property type="match status" value="1"/>
</dbReference>
<dbReference type="InterPro" id="IPR003162">
    <property type="entry name" value="TFIID-31"/>
</dbReference>
<dbReference type="PANTHER" id="PTHR48068:SF4">
    <property type="entry name" value="TATA-BOX BINDING PROTEIN ASSOCIATED FACTOR 9"/>
    <property type="match status" value="1"/>
</dbReference>
<reference evidence="7 8" key="1">
    <citation type="journal article" date="2011" name="J. Gen. Appl. Microbiol.">
        <title>Draft genome sequencing of the enigmatic basidiomycete Mixia osmundae.</title>
        <authorList>
            <person name="Nishida H."/>
            <person name="Nagatsuka Y."/>
            <person name="Sugiyama J."/>
        </authorList>
    </citation>
    <scope>NUCLEOTIDE SEQUENCE [LARGE SCALE GENOMIC DNA]</scope>
    <source>
        <strain evidence="8">CBS 9802 / IAM 14324 / JCM 22182 / KY 12970</strain>
    </source>
</reference>
<name>G7DUG4_MIXOS</name>
<feature type="region of interest" description="Disordered" evidence="6">
    <location>
        <begin position="143"/>
        <end position="210"/>
    </location>
</feature>
<keyword evidence="5" id="KW-0539">Nucleus</keyword>
<proteinExistence type="inferred from homology"/>
<dbReference type="GO" id="GO:0005669">
    <property type="term" value="C:transcription factor TFIID complex"/>
    <property type="evidence" value="ECO:0007669"/>
    <property type="project" value="TreeGrafter"/>
</dbReference>
<dbReference type="AlphaFoldDB" id="G7DUG4"/>
<dbReference type="CDD" id="cd07979">
    <property type="entry name" value="HFD_TAF9"/>
    <property type="match status" value="1"/>
</dbReference>
<evidence type="ECO:0000256" key="5">
    <source>
        <dbReference type="ARBA" id="ARBA00023242"/>
    </source>
</evidence>
<keyword evidence="4" id="KW-0804">Transcription</keyword>
<dbReference type="GO" id="GO:0003713">
    <property type="term" value="F:transcription coactivator activity"/>
    <property type="evidence" value="ECO:0007669"/>
    <property type="project" value="TreeGrafter"/>
</dbReference>
<dbReference type="InterPro" id="IPR009072">
    <property type="entry name" value="Histone-fold"/>
</dbReference>
<reference evidence="7 8" key="2">
    <citation type="journal article" date="2012" name="Open Biol.">
        <title>Characteristics of nucleosomes and linker DNA regions on the genome of the basidiomycete Mixia osmundae revealed by mono- and dinucleosome mapping.</title>
        <authorList>
            <person name="Nishida H."/>
            <person name="Kondo S."/>
            <person name="Matsumoto T."/>
            <person name="Suzuki Y."/>
            <person name="Yoshikawa H."/>
            <person name="Taylor T.D."/>
            <person name="Sugiyama J."/>
        </authorList>
    </citation>
    <scope>NUCLEOTIDE SEQUENCE [LARGE SCALE GENOMIC DNA]</scope>
    <source>
        <strain evidence="8">CBS 9802 / IAM 14324 / JCM 22182 / KY 12970</strain>
    </source>
</reference>
<comment type="subcellular location">
    <subcellularLocation>
        <location evidence="1">Nucleus</location>
    </subcellularLocation>
</comment>
<protein>
    <recommendedName>
        <fullName evidence="9">Bromodomain associated domain-containing protein</fullName>
    </recommendedName>
</protein>
<dbReference type="Pfam" id="PF02291">
    <property type="entry name" value="TFIID-31kDa"/>
    <property type="match status" value="1"/>
</dbReference>
<dbReference type="PANTHER" id="PTHR48068">
    <property type="entry name" value="TAF9 RNA POLYMERASE II, TATA BOX-BINDING PROTEIN (TBP)-ASSOCIATED FACTOR"/>
    <property type="match status" value="1"/>
</dbReference>
<gene>
    <name evidence="7" type="primary">Mo00873</name>
    <name evidence="7" type="ORF">E5Q_00873</name>
</gene>
<evidence type="ECO:0008006" key="9">
    <source>
        <dbReference type="Google" id="ProtNLM"/>
    </source>
</evidence>
<evidence type="ECO:0000256" key="3">
    <source>
        <dbReference type="ARBA" id="ARBA00023015"/>
    </source>
</evidence>
<evidence type="ECO:0000313" key="7">
    <source>
        <dbReference type="EMBL" id="GAA94224.1"/>
    </source>
</evidence>
<dbReference type="GO" id="GO:0000124">
    <property type="term" value="C:SAGA complex"/>
    <property type="evidence" value="ECO:0007669"/>
    <property type="project" value="TreeGrafter"/>
</dbReference>
<dbReference type="eggNOG" id="KOG3334">
    <property type="taxonomic scope" value="Eukaryota"/>
</dbReference>
<comment type="similarity">
    <text evidence="2">Belongs to the TAF9 family.</text>
</comment>
<dbReference type="InParanoid" id="G7DUG4"/>
<keyword evidence="3" id="KW-0805">Transcription regulation</keyword>
<evidence type="ECO:0000256" key="2">
    <source>
        <dbReference type="ARBA" id="ARBA00007646"/>
    </source>
</evidence>
<dbReference type="EMBL" id="BABT02000028">
    <property type="protein sequence ID" value="GAA94224.1"/>
    <property type="molecule type" value="Genomic_DNA"/>
</dbReference>
<dbReference type="FunCoup" id="G7DUG4">
    <property type="interactions" value="52"/>
</dbReference>
<organism evidence="7 8">
    <name type="scientific">Mixia osmundae (strain CBS 9802 / IAM 14324 / JCM 22182 / KY 12970)</name>
    <dbReference type="NCBI Taxonomy" id="764103"/>
    <lineage>
        <taxon>Eukaryota</taxon>
        <taxon>Fungi</taxon>
        <taxon>Dikarya</taxon>
        <taxon>Basidiomycota</taxon>
        <taxon>Pucciniomycotina</taxon>
        <taxon>Mixiomycetes</taxon>
        <taxon>Mixiales</taxon>
        <taxon>Mixiaceae</taxon>
        <taxon>Mixia</taxon>
    </lineage>
</organism>
<evidence type="ECO:0000256" key="6">
    <source>
        <dbReference type="SAM" id="MobiDB-lite"/>
    </source>
</evidence>
<dbReference type="HOGENOM" id="CLU_068315_5_0_1"/>
<dbReference type="InterPro" id="IPR051431">
    <property type="entry name" value="TFIID_subunit_9"/>
</dbReference>
<evidence type="ECO:0000256" key="1">
    <source>
        <dbReference type="ARBA" id="ARBA00004123"/>
    </source>
</evidence>
<dbReference type="Proteomes" id="UP000009131">
    <property type="component" value="Unassembled WGS sequence"/>
</dbReference>
<comment type="caution">
    <text evidence="7">The sequence shown here is derived from an EMBL/GenBank/DDBJ whole genome shotgun (WGS) entry which is preliminary data.</text>
</comment>
<dbReference type="GO" id="GO:0051123">
    <property type="term" value="P:RNA polymerase II preinitiation complex assembly"/>
    <property type="evidence" value="ECO:0007669"/>
    <property type="project" value="TreeGrafter"/>
</dbReference>
<dbReference type="SUPFAM" id="SSF47113">
    <property type="entry name" value="Histone-fold"/>
    <property type="match status" value="1"/>
</dbReference>
<accession>G7DUG4</accession>
<dbReference type="RefSeq" id="XP_014569655.1">
    <property type="nucleotide sequence ID" value="XM_014714169.1"/>
</dbReference>
<dbReference type="OrthoDB" id="341924at2759"/>
<dbReference type="GO" id="GO:0046982">
    <property type="term" value="F:protein heterodimerization activity"/>
    <property type="evidence" value="ECO:0007669"/>
    <property type="project" value="InterPro"/>
</dbReference>
<dbReference type="STRING" id="764103.G7DUG4"/>
<keyword evidence="8" id="KW-1185">Reference proteome</keyword>